<keyword evidence="3" id="KW-1185">Reference proteome</keyword>
<name>A0A225V5Z0_9STRA</name>
<organism evidence="2 3">
    <name type="scientific">Phytophthora megakarya</name>
    <dbReference type="NCBI Taxonomy" id="4795"/>
    <lineage>
        <taxon>Eukaryota</taxon>
        <taxon>Sar</taxon>
        <taxon>Stramenopiles</taxon>
        <taxon>Oomycota</taxon>
        <taxon>Peronosporomycetes</taxon>
        <taxon>Peronosporales</taxon>
        <taxon>Peronosporaceae</taxon>
        <taxon>Phytophthora</taxon>
    </lineage>
</organism>
<protein>
    <recommendedName>
        <fullName evidence="4">Retrotransposon gag domain-containing protein</fullName>
    </recommendedName>
</protein>
<reference evidence="3" key="1">
    <citation type="submission" date="2017-03" db="EMBL/GenBank/DDBJ databases">
        <title>Phytopthora megakarya and P. palmivora, two closely related causual agents of cacao black pod achieved similar genome size and gene model numbers by different mechanisms.</title>
        <authorList>
            <person name="Ali S."/>
            <person name="Shao J."/>
            <person name="Larry D.J."/>
            <person name="Kronmiller B."/>
            <person name="Shen D."/>
            <person name="Strem M.D."/>
            <person name="Melnick R.L."/>
            <person name="Guiltinan M.J."/>
            <person name="Tyler B.M."/>
            <person name="Meinhardt L.W."/>
            <person name="Bailey B.A."/>
        </authorList>
    </citation>
    <scope>NUCLEOTIDE SEQUENCE [LARGE SCALE GENOMIC DNA]</scope>
    <source>
        <strain evidence="3">zdho120</strain>
    </source>
</reference>
<comment type="caution">
    <text evidence="2">The sequence shown here is derived from an EMBL/GenBank/DDBJ whole genome shotgun (WGS) entry which is preliminary data.</text>
</comment>
<dbReference type="AlphaFoldDB" id="A0A225V5Z0"/>
<feature type="compositionally biased region" description="Low complexity" evidence="1">
    <location>
        <begin position="206"/>
        <end position="224"/>
    </location>
</feature>
<evidence type="ECO:0000313" key="3">
    <source>
        <dbReference type="Proteomes" id="UP000198211"/>
    </source>
</evidence>
<dbReference type="EMBL" id="NBNE01007728">
    <property type="protein sequence ID" value="OWZ00308.1"/>
    <property type="molecule type" value="Genomic_DNA"/>
</dbReference>
<evidence type="ECO:0008006" key="4">
    <source>
        <dbReference type="Google" id="ProtNLM"/>
    </source>
</evidence>
<feature type="region of interest" description="Disordered" evidence="1">
    <location>
        <begin position="479"/>
        <end position="527"/>
    </location>
</feature>
<feature type="compositionally biased region" description="Basic and acidic residues" evidence="1">
    <location>
        <begin position="490"/>
        <end position="500"/>
    </location>
</feature>
<feature type="compositionally biased region" description="Acidic residues" evidence="1">
    <location>
        <begin position="270"/>
        <end position="285"/>
    </location>
</feature>
<proteinExistence type="predicted"/>
<feature type="compositionally biased region" description="Basic residues" evidence="1">
    <location>
        <begin position="244"/>
        <end position="263"/>
    </location>
</feature>
<gene>
    <name evidence="2" type="ORF">PHMEG_00028531</name>
</gene>
<dbReference type="Proteomes" id="UP000198211">
    <property type="component" value="Unassembled WGS sequence"/>
</dbReference>
<sequence length="555" mass="62738">MPFRVYAPMVMTAQGGAVRANTQMGMQVVQTILPPPPVMAELDDVVMSESGEVSIQSERSQPFTTQKYQESSVIQEDVALNTMRQTQEALARIQSELAQKRQADEAILAAHAEAAIQAERLRAAKEAEDRLKAHHFQTEADFAERLRIQHAVSQIKTGSGSANFQQCAKSHDAANVAVKREKSTDKEATAARADALLAAQLQATIHTAKQRTKSTTTASTAVKTEAGARTTKAPAPKSSDGAKAKTKKATSKTGASRKVRRGRYPSDSDPSSEDDDSDSSSDDSDSSFYEPLSDMVAPKATHGGTTTMIIRPFVTASSLDDFDEKASLSERTRWWERFQTLAFQGGWSDKMKVYELRLKLSSSARNWRSQLSPHVRRDWTRFSKEFKVKYCKSKMSDSEKYYTMKQRKAETPLDFLYRLNAAADRADIRYKKSERRREQHVKRFIHRLEDSQLKSILKSQRFKSMDDLEYVLKQQEDDWDDDRQGSSSTKARDFRADNLRQGRLRTKYPGRAYVTQSGDESDSDERHVAFEDETLERPKKTSSLARHFLKNKAWV</sequence>
<feature type="non-terminal residue" evidence="2">
    <location>
        <position position="1"/>
    </location>
</feature>
<accession>A0A225V5Z0</accession>
<evidence type="ECO:0000256" key="1">
    <source>
        <dbReference type="SAM" id="MobiDB-lite"/>
    </source>
</evidence>
<evidence type="ECO:0000313" key="2">
    <source>
        <dbReference type="EMBL" id="OWZ00308.1"/>
    </source>
</evidence>
<feature type="region of interest" description="Disordered" evidence="1">
    <location>
        <begin position="206"/>
        <end position="300"/>
    </location>
</feature>